<reference evidence="5 6" key="1">
    <citation type="submission" date="2019-03" db="EMBL/GenBank/DDBJ databases">
        <title>The complete genome sequence of Neokomagataea sp. Jb2 NBRC113641.</title>
        <authorList>
            <person name="Chua K.-O."/>
            <person name="Chan K.-G."/>
            <person name="See-Too W.-S."/>
        </authorList>
    </citation>
    <scope>NUCLEOTIDE SEQUENCE [LARGE SCALE GENOMIC DNA]</scope>
    <source>
        <strain evidence="5 6">Jb2</strain>
    </source>
</reference>
<dbReference type="PANTHER" id="PTHR30329">
    <property type="entry name" value="STATOR ELEMENT OF FLAGELLAR MOTOR COMPLEX"/>
    <property type="match status" value="1"/>
</dbReference>
<dbReference type="SUPFAM" id="SSF56925">
    <property type="entry name" value="OMPA-like"/>
    <property type="match status" value="1"/>
</dbReference>
<dbReference type="PANTHER" id="PTHR30329:SF21">
    <property type="entry name" value="LIPOPROTEIN YIAD-RELATED"/>
    <property type="match status" value="1"/>
</dbReference>
<evidence type="ECO:0000256" key="2">
    <source>
        <dbReference type="PROSITE-ProRule" id="PRU00473"/>
    </source>
</evidence>
<dbReference type="InterPro" id="IPR006665">
    <property type="entry name" value="OmpA-like"/>
</dbReference>
<dbReference type="Pfam" id="PF13505">
    <property type="entry name" value="OMP_b-brl"/>
    <property type="match status" value="1"/>
</dbReference>
<evidence type="ECO:0000256" key="1">
    <source>
        <dbReference type="ARBA" id="ARBA00022729"/>
    </source>
</evidence>
<evidence type="ECO:0000256" key="3">
    <source>
        <dbReference type="SAM" id="MobiDB-lite"/>
    </source>
</evidence>
<organism evidence="5 6">
    <name type="scientific">Oecophyllibacter saccharovorans</name>
    <dbReference type="NCBI Taxonomy" id="2558360"/>
    <lineage>
        <taxon>Bacteria</taxon>
        <taxon>Pseudomonadati</taxon>
        <taxon>Pseudomonadota</taxon>
        <taxon>Alphaproteobacteria</taxon>
        <taxon>Acetobacterales</taxon>
        <taxon>Acetobacteraceae</taxon>
        <taxon>Oecophyllibacter</taxon>
    </lineage>
</organism>
<dbReference type="InterPro" id="IPR050330">
    <property type="entry name" value="Bact_OuterMem_StrucFunc"/>
</dbReference>
<dbReference type="Proteomes" id="UP000315037">
    <property type="component" value="Unassembled WGS sequence"/>
</dbReference>
<keyword evidence="2" id="KW-0472">Membrane</keyword>
<dbReference type="Gene3D" id="2.40.160.20">
    <property type="match status" value="1"/>
</dbReference>
<dbReference type="AlphaFoldDB" id="A0A506ULQ4"/>
<evidence type="ECO:0000313" key="5">
    <source>
        <dbReference type="EMBL" id="TPW34274.1"/>
    </source>
</evidence>
<dbReference type="Pfam" id="PF00691">
    <property type="entry name" value="OmpA"/>
    <property type="match status" value="1"/>
</dbReference>
<dbReference type="InterPro" id="IPR027385">
    <property type="entry name" value="Beta-barrel_OMP"/>
</dbReference>
<dbReference type="InterPro" id="IPR011250">
    <property type="entry name" value="OMP/PagP_B-barrel"/>
</dbReference>
<dbReference type="GO" id="GO:0016020">
    <property type="term" value="C:membrane"/>
    <property type="evidence" value="ECO:0007669"/>
    <property type="project" value="UniProtKB-UniRule"/>
</dbReference>
<name>A0A506ULQ4_9PROT</name>
<accession>A0A506ULQ4</accession>
<feature type="region of interest" description="Disordered" evidence="3">
    <location>
        <begin position="386"/>
        <end position="407"/>
    </location>
</feature>
<dbReference type="PROSITE" id="PS51123">
    <property type="entry name" value="OMPA_2"/>
    <property type="match status" value="1"/>
</dbReference>
<keyword evidence="1" id="KW-0732">Signal</keyword>
<keyword evidence="6" id="KW-1185">Reference proteome</keyword>
<evidence type="ECO:0000313" key="6">
    <source>
        <dbReference type="Proteomes" id="UP000315037"/>
    </source>
</evidence>
<dbReference type="EMBL" id="SORZ01000002">
    <property type="protein sequence ID" value="TPW34274.1"/>
    <property type="molecule type" value="Genomic_DNA"/>
</dbReference>
<dbReference type="InterPro" id="IPR036737">
    <property type="entry name" value="OmpA-like_sf"/>
</dbReference>
<feature type="compositionally biased region" description="Basic and acidic residues" evidence="3">
    <location>
        <begin position="393"/>
        <end position="407"/>
    </location>
</feature>
<gene>
    <name evidence="5" type="ORF">E3202_07150</name>
</gene>
<sequence length="407" mass="43286">MTQRSTIMALLSRSSALLSRGGAAARFSLLAGAGMTGALSGAMLLGLSAGTAQAQPVRGFYVGGGAGASFNQAQTVNPHTKLFPRGRDGFDPGIAASGSFGYGLDNGFRVEMEGGYRNNGYGNFHDPGFKNSVSGHQHTYDAMANALFDMDIGANWIYPYFGAGIGYGWQRMRTNINGRGAGYSNYKEHVGGTSGGFAYQGIFGLSFPVPWVVGLSTTMEYRFFTITGHHKHTSIATGGPPPYVGGDGGLVEGHRNTRTDFNHSLFLGLRYEFDPAPPPPKPIPVAAPPAPSPTRTYLVFFDWNSADLTPRAREIVAVAARNSTAVQFSKIMVAGHTDTSGAPGRRGQLYNQALSLKRADTVKAELIRDGVAAGLITVRGYGSSQPLVPTGPDVREPQNRRVEIDLQ</sequence>
<dbReference type="CDD" id="cd07185">
    <property type="entry name" value="OmpA_C-like"/>
    <property type="match status" value="1"/>
</dbReference>
<comment type="caution">
    <text evidence="5">The sequence shown here is derived from an EMBL/GenBank/DDBJ whole genome shotgun (WGS) entry which is preliminary data.</text>
</comment>
<protein>
    <submittedName>
        <fullName evidence="5">OmpA family protein</fullName>
    </submittedName>
</protein>
<proteinExistence type="predicted"/>
<evidence type="ECO:0000259" key="4">
    <source>
        <dbReference type="PROSITE" id="PS51123"/>
    </source>
</evidence>
<feature type="domain" description="OmpA-like" evidence="4">
    <location>
        <begin position="288"/>
        <end position="407"/>
    </location>
</feature>
<dbReference type="Gene3D" id="3.30.1330.60">
    <property type="entry name" value="OmpA-like domain"/>
    <property type="match status" value="1"/>
</dbReference>
<dbReference type="SUPFAM" id="SSF103088">
    <property type="entry name" value="OmpA-like"/>
    <property type="match status" value="1"/>
</dbReference>